<dbReference type="InterPro" id="IPR026634">
    <property type="entry name" value="TPST-like"/>
</dbReference>
<dbReference type="RefSeq" id="WP_188257232.1">
    <property type="nucleotide sequence ID" value="NZ_JABVCF010000015.1"/>
</dbReference>
<dbReference type="Proteomes" id="UP000680348">
    <property type="component" value="Unassembled WGS sequence"/>
</dbReference>
<organism evidence="2 3">
    <name type="scientific">Pseudaminobacter soli</name>
    <name type="common">ex Zhang et al. 2022</name>
    <dbReference type="NCBI Taxonomy" id="2831468"/>
    <lineage>
        <taxon>Bacteria</taxon>
        <taxon>Pseudomonadati</taxon>
        <taxon>Pseudomonadota</taxon>
        <taxon>Alphaproteobacteria</taxon>
        <taxon>Hyphomicrobiales</taxon>
        <taxon>Phyllobacteriaceae</taxon>
        <taxon>Pseudaminobacter</taxon>
    </lineage>
</organism>
<name>A0A942E1G9_9HYPH</name>
<dbReference type="SUPFAM" id="SSF52540">
    <property type="entry name" value="P-loop containing nucleoside triphosphate hydrolases"/>
    <property type="match status" value="1"/>
</dbReference>
<evidence type="ECO:0000256" key="1">
    <source>
        <dbReference type="ARBA" id="ARBA00022679"/>
    </source>
</evidence>
<comment type="caution">
    <text evidence="2">The sequence shown here is derived from an EMBL/GenBank/DDBJ whole genome shotgun (WGS) entry which is preliminary data.</text>
</comment>
<keyword evidence="1" id="KW-0808">Transferase</keyword>
<evidence type="ECO:0000313" key="2">
    <source>
        <dbReference type="EMBL" id="MBS3651676.1"/>
    </source>
</evidence>
<dbReference type="EMBL" id="JAGWCR010000015">
    <property type="protein sequence ID" value="MBS3651676.1"/>
    <property type="molecule type" value="Genomic_DNA"/>
</dbReference>
<dbReference type="GO" id="GO:0008476">
    <property type="term" value="F:protein-tyrosine sulfotransferase activity"/>
    <property type="evidence" value="ECO:0007669"/>
    <property type="project" value="InterPro"/>
</dbReference>
<evidence type="ECO:0000313" key="3">
    <source>
        <dbReference type="Proteomes" id="UP000680348"/>
    </source>
</evidence>
<proteinExistence type="predicted"/>
<dbReference type="PANTHER" id="PTHR12788">
    <property type="entry name" value="PROTEIN-TYROSINE SULFOTRANSFERASE 2"/>
    <property type="match status" value="1"/>
</dbReference>
<protein>
    <submittedName>
        <fullName evidence="2">Sulfotransferase</fullName>
    </submittedName>
</protein>
<keyword evidence="3" id="KW-1185">Reference proteome</keyword>
<reference evidence="2" key="1">
    <citation type="submission" date="2021-04" db="EMBL/GenBank/DDBJ databases">
        <title>Pseudaminobacter soli sp. nov., isolated from paddy soil contaminated by heavy metals.</title>
        <authorList>
            <person name="Zhang K."/>
        </authorList>
    </citation>
    <scope>NUCLEOTIDE SEQUENCE</scope>
    <source>
        <strain evidence="2">19-2017</strain>
    </source>
</reference>
<dbReference type="AlphaFoldDB" id="A0A942E1G9"/>
<gene>
    <name evidence="2" type="ORF">KEU06_23950</name>
</gene>
<dbReference type="Gene3D" id="3.40.50.300">
    <property type="entry name" value="P-loop containing nucleotide triphosphate hydrolases"/>
    <property type="match status" value="1"/>
</dbReference>
<dbReference type="PANTHER" id="PTHR12788:SF10">
    <property type="entry name" value="PROTEIN-TYROSINE SULFOTRANSFERASE"/>
    <property type="match status" value="1"/>
</dbReference>
<accession>A0A942E1G9</accession>
<sequence>MTAAKLKPPIFLIGNYRSGTTITQKLIGLHPSIVTWYEPRTLWLYADPARRHDEFGERDATEKVVRYIRKRFLSFQSANGGQQIMENTPSNVLRVPYVHKIFPEAIFLYITRNPFSFISSMEIKWQRTKTLRGLKRTLQATPVTQLHHYAGNFIKQLLVKRVLRRNYIPIYGPRYIGINEDLKKLGTLRVIARQWARGNRSAREDLARLGEGRVLTIRYEDLMQDPEPVLRRIYDHCGLECSDQIVRAAKQMVDPTRQEKWLRLDPEKLKAILPEIQEEMRFYGYEVPPALR</sequence>
<dbReference type="Pfam" id="PF13469">
    <property type="entry name" value="Sulfotransfer_3"/>
    <property type="match status" value="2"/>
</dbReference>
<dbReference type="InterPro" id="IPR027417">
    <property type="entry name" value="P-loop_NTPase"/>
</dbReference>